<dbReference type="PANTHER" id="PTHR33375:SF1">
    <property type="entry name" value="CHROMOSOME-PARTITIONING PROTEIN PARB-RELATED"/>
    <property type="match status" value="1"/>
</dbReference>
<feature type="compositionally biased region" description="Acidic residues" evidence="2">
    <location>
        <begin position="255"/>
        <end position="264"/>
    </location>
</feature>
<evidence type="ECO:0000256" key="2">
    <source>
        <dbReference type="SAM" id="MobiDB-lite"/>
    </source>
</evidence>
<evidence type="ECO:0000313" key="5">
    <source>
        <dbReference type="Proteomes" id="UP001596422"/>
    </source>
</evidence>
<dbReference type="SMART" id="SM00470">
    <property type="entry name" value="ParB"/>
    <property type="match status" value="1"/>
</dbReference>
<feature type="domain" description="ParB-like N-terminal" evidence="3">
    <location>
        <begin position="25"/>
        <end position="115"/>
    </location>
</feature>
<feature type="compositionally biased region" description="Low complexity" evidence="2">
    <location>
        <begin position="245"/>
        <end position="254"/>
    </location>
</feature>
<feature type="compositionally biased region" description="Basic and acidic residues" evidence="2">
    <location>
        <begin position="281"/>
        <end position="326"/>
    </location>
</feature>
<dbReference type="InterPro" id="IPR013741">
    <property type="entry name" value="KorB_domain"/>
</dbReference>
<dbReference type="SUPFAM" id="SSF110849">
    <property type="entry name" value="ParB/Sulfiredoxin"/>
    <property type="match status" value="1"/>
</dbReference>
<sequence length="391" mass="43250">MAIGNLQGLSDLAKAATGKKGKEVLTVSLDEVESKEQVRKRFRNIEELADSMKAEGQQSPIIVYPRNQQGKYIIQKGERRWRALRLAGIETIDILVNDKIQTDLDETAGELIENIQRDALAPLEVANALKKFADEGWKQYEIAQRIGKNPVFVSTHLSLLKMPDCVRELYDQEVCSDTETLNNLRLLFDLNEERCRAVCAVALDEGITRKQSRDLLNDARRIIEEMENAAKESSGAALGGEDGAGDAAGNPELDGLGEECDLEPESNQSRSGQSPGNDSGGKVEETEAGSDSKEDSSEDTKRQKASKKNSEPGHRDALPPIQGDRDWKFTQPHELIVVVNVATDKEVKRGILLLDRVCKDPKEVWVKVAEGDKERSVKVLTSDIELVSMEA</sequence>
<dbReference type="InterPro" id="IPR004437">
    <property type="entry name" value="ParB/RepB/Spo0J"/>
</dbReference>
<dbReference type="Pfam" id="PF08535">
    <property type="entry name" value="KorB"/>
    <property type="match status" value="1"/>
</dbReference>
<dbReference type="InterPro" id="IPR003115">
    <property type="entry name" value="ParB_N"/>
</dbReference>
<dbReference type="Gene3D" id="3.90.1530.30">
    <property type="match status" value="1"/>
</dbReference>
<evidence type="ECO:0000256" key="1">
    <source>
        <dbReference type="ARBA" id="ARBA00006295"/>
    </source>
</evidence>
<evidence type="ECO:0000259" key="3">
    <source>
        <dbReference type="SMART" id="SM00470"/>
    </source>
</evidence>
<comment type="similarity">
    <text evidence="1">Belongs to the ParB family.</text>
</comment>
<dbReference type="SUPFAM" id="SSF109709">
    <property type="entry name" value="KorB DNA-binding domain-like"/>
    <property type="match status" value="1"/>
</dbReference>
<dbReference type="NCBIfam" id="TIGR00180">
    <property type="entry name" value="parB_part"/>
    <property type="match status" value="1"/>
</dbReference>
<name>A0ABW2A934_9GAMM</name>
<gene>
    <name evidence="4" type="ORF">ACFQDL_31140</name>
</gene>
<dbReference type="Pfam" id="PF02195">
    <property type="entry name" value="ParB_N"/>
    <property type="match status" value="1"/>
</dbReference>
<dbReference type="InterPro" id="IPR050336">
    <property type="entry name" value="Chromosome_partition/occlusion"/>
</dbReference>
<keyword evidence="5" id="KW-1185">Reference proteome</keyword>
<reference evidence="5" key="1">
    <citation type="journal article" date="2019" name="Int. J. Syst. Evol. Microbiol.">
        <title>The Global Catalogue of Microorganisms (GCM) 10K type strain sequencing project: providing services to taxonomists for standard genome sequencing and annotation.</title>
        <authorList>
            <consortium name="The Broad Institute Genomics Platform"/>
            <consortium name="The Broad Institute Genome Sequencing Center for Infectious Disease"/>
            <person name="Wu L."/>
            <person name="Ma J."/>
        </authorList>
    </citation>
    <scope>NUCLEOTIDE SEQUENCE [LARGE SCALE GENOMIC DNA]</scope>
    <source>
        <strain evidence="5">NBRC 111756</strain>
    </source>
</reference>
<dbReference type="InterPro" id="IPR036086">
    <property type="entry name" value="ParB/Sulfiredoxin_sf"/>
</dbReference>
<comment type="caution">
    <text evidence="4">The sequence shown here is derived from an EMBL/GenBank/DDBJ whole genome shotgun (WGS) entry which is preliminary data.</text>
</comment>
<proteinExistence type="inferred from homology"/>
<organism evidence="4 5">
    <name type="scientific">Marinobacterium aestuariivivens</name>
    <dbReference type="NCBI Taxonomy" id="1698799"/>
    <lineage>
        <taxon>Bacteria</taxon>
        <taxon>Pseudomonadati</taxon>
        <taxon>Pseudomonadota</taxon>
        <taxon>Gammaproteobacteria</taxon>
        <taxon>Oceanospirillales</taxon>
        <taxon>Oceanospirillaceae</taxon>
        <taxon>Marinobacterium</taxon>
    </lineage>
</organism>
<dbReference type="RefSeq" id="WP_379913667.1">
    <property type="nucleotide sequence ID" value="NZ_JBHSWE010000002.1"/>
</dbReference>
<accession>A0ABW2A934</accession>
<dbReference type="Proteomes" id="UP001596422">
    <property type="component" value="Unassembled WGS sequence"/>
</dbReference>
<feature type="region of interest" description="Disordered" evidence="2">
    <location>
        <begin position="228"/>
        <end position="326"/>
    </location>
</feature>
<evidence type="ECO:0000313" key="4">
    <source>
        <dbReference type="EMBL" id="MFC6674056.1"/>
    </source>
</evidence>
<dbReference type="EMBL" id="JBHSWE010000002">
    <property type="protein sequence ID" value="MFC6674056.1"/>
    <property type="molecule type" value="Genomic_DNA"/>
</dbReference>
<dbReference type="Gene3D" id="1.10.10.2830">
    <property type="match status" value="1"/>
</dbReference>
<protein>
    <submittedName>
        <fullName evidence="4">ParB/RepB/Spo0J family partition protein</fullName>
    </submittedName>
</protein>
<feature type="compositionally biased region" description="Polar residues" evidence="2">
    <location>
        <begin position="266"/>
        <end position="277"/>
    </location>
</feature>
<dbReference type="PANTHER" id="PTHR33375">
    <property type="entry name" value="CHROMOSOME-PARTITIONING PROTEIN PARB-RELATED"/>
    <property type="match status" value="1"/>
</dbReference>